<protein>
    <recommendedName>
        <fullName evidence="9">Beach-domain-containing protein</fullName>
    </recommendedName>
</protein>
<evidence type="ECO:0000256" key="3">
    <source>
        <dbReference type="PROSITE-ProRule" id="PRU00221"/>
    </source>
</evidence>
<dbReference type="Gene3D" id="2.60.120.200">
    <property type="match status" value="1"/>
</dbReference>
<dbReference type="SUPFAM" id="SSF49899">
    <property type="entry name" value="Concanavalin A-like lectins/glucanases"/>
    <property type="match status" value="1"/>
</dbReference>
<gene>
    <name evidence="7" type="ORF">PICST_56356</name>
</gene>
<feature type="domain" description="BEACH-type PH" evidence="6">
    <location>
        <begin position="1481"/>
        <end position="1612"/>
    </location>
</feature>
<dbReference type="SUPFAM" id="SSF81837">
    <property type="entry name" value="BEACH domain"/>
    <property type="match status" value="1"/>
</dbReference>
<keyword evidence="2" id="KW-0677">Repeat</keyword>
<dbReference type="Pfam" id="PF02138">
    <property type="entry name" value="Beach"/>
    <property type="match status" value="1"/>
</dbReference>
<dbReference type="STRING" id="322104.A3LQJ7"/>
<accession>A3LQJ7</accession>
<dbReference type="SUPFAM" id="SSF50978">
    <property type="entry name" value="WD40 repeat-like"/>
    <property type="match status" value="1"/>
</dbReference>
<keyword evidence="1 3" id="KW-0853">WD repeat</keyword>
<dbReference type="FunCoup" id="A3LQJ7">
    <property type="interactions" value="9"/>
</dbReference>
<proteinExistence type="predicted"/>
<dbReference type="OMA" id="FEKDCES"/>
<feature type="compositionally biased region" description="Low complexity" evidence="4">
    <location>
        <begin position="459"/>
        <end position="472"/>
    </location>
</feature>
<dbReference type="InterPro" id="IPR013320">
    <property type="entry name" value="ConA-like_dom_sf"/>
</dbReference>
<evidence type="ECO:0000313" key="8">
    <source>
        <dbReference type="Proteomes" id="UP000002258"/>
    </source>
</evidence>
<feature type="region of interest" description="Disordered" evidence="4">
    <location>
        <begin position="439"/>
        <end position="472"/>
    </location>
</feature>
<dbReference type="InterPro" id="IPR015943">
    <property type="entry name" value="WD40/YVTN_repeat-like_dom_sf"/>
</dbReference>
<evidence type="ECO:0000259" key="5">
    <source>
        <dbReference type="PROSITE" id="PS50197"/>
    </source>
</evidence>
<evidence type="ECO:0000256" key="1">
    <source>
        <dbReference type="ARBA" id="ARBA00022574"/>
    </source>
</evidence>
<reference evidence="7 8" key="1">
    <citation type="journal article" date="2007" name="Nat. Biotechnol.">
        <title>Genome sequence of the lignocellulose-bioconverting and xylose-fermenting yeast Pichia stipitis.</title>
        <authorList>
            <person name="Jeffries T.W."/>
            <person name="Grigoriev I.V."/>
            <person name="Grimwood J."/>
            <person name="Laplaza J.M."/>
            <person name="Aerts A."/>
            <person name="Salamov A."/>
            <person name="Schmutz J."/>
            <person name="Lindquist E."/>
            <person name="Dehal P."/>
            <person name="Shapiro H."/>
            <person name="Jin Y.S."/>
            <person name="Passoth V."/>
            <person name="Richardson P.M."/>
        </authorList>
    </citation>
    <scope>NUCLEOTIDE SEQUENCE [LARGE SCALE GENOMIC DNA]</scope>
    <source>
        <strain evidence="8">ATCC 58785 / CBS 6054 / NBRC 10063 / NRRL Y-11545</strain>
    </source>
</reference>
<dbReference type="OrthoDB" id="26681at2759"/>
<keyword evidence="8" id="KW-1185">Reference proteome</keyword>
<dbReference type="PROSITE" id="PS50294">
    <property type="entry name" value="WD_REPEATS_REGION"/>
    <property type="match status" value="1"/>
</dbReference>
<dbReference type="SMART" id="SM01026">
    <property type="entry name" value="Beach"/>
    <property type="match status" value="1"/>
</dbReference>
<dbReference type="SUPFAM" id="SSF50729">
    <property type="entry name" value="PH domain-like"/>
    <property type="match status" value="1"/>
</dbReference>
<evidence type="ECO:0000256" key="2">
    <source>
        <dbReference type="ARBA" id="ARBA00022737"/>
    </source>
</evidence>
<dbReference type="InParanoid" id="A3LQJ7"/>
<dbReference type="eggNOG" id="KOG1786">
    <property type="taxonomic scope" value="Eukaryota"/>
</dbReference>
<feature type="domain" description="BEACH" evidence="5">
    <location>
        <begin position="1660"/>
        <end position="1954"/>
    </location>
</feature>
<dbReference type="HOGENOM" id="CLU_000175_3_0_1"/>
<dbReference type="PANTHER" id="PTHR13743:SF123">
    <property type="entry name" value="PROTEIN FAN"/>
    <property type="match status" value="1"/>
</dbReference>
<dbReference type="InterPro" id="IPR036372">
    <property type="entry name" value="BEACH_dom_sf"/>
</dbReference>
<dbReference type="GeneID" id="4837645"/>
<dbReference type="RefSeq" id="XP_001383245.2">
    <property type="nucleotide sequence ID" value="XM_001383208.1"/>
</dbReference>
<dbReference type="InterPro" id="IPR011993">
    <property type="entry name" value="PH-like_dom_sf"/>
</dbReference>
<evidence type="ECO:0000256" key="4">
    <source>
        <dbReference type="SAM" id="MobiDB-lite"/>
    </source>
</evidence>
<dbReference type="CDD" id="cd06071">
    <property type="entry name" value="Beach"/>
    <property type="match status" value="1"/>
</dbReference>
<dbReference type="InterPro" id="IPR023362">
    <property type="entry name" value="PH-BEACH_dom"/>
</dbReference>
<dbReference type="Gene3D" id="2.130.10.10">
    <property type="entry name" value="YVTN repeat-like/Quinoprotein amine dehydrogenase"/>
    <property type="match status" value="1"/>
</dbReference>
<dbReference type="InterPro" id="IPR001680">
    <property type="entry name" value="WD40_rpt"/>
</dbReference>
<dbReference type="Gene3D" id="1.10.1540.10">
    <property type="entry name" value="BEACH domain"/>
    <property type="match status" value="1"/>
</dbReference>
<dbReference type="KEGG" id="pic:PICST_56356"/>
<dbReference type="EMBL" id="CP000496">
    <property type="protein sequence ID" value="ABN65216.2"/>
    <property type="molecule type" value="Genomic_DNA"/>
</dbReference>
<dbReference type="PROSITE" id="PS00678">
    <property type="entry name" value="WD_REPEATS_1"/>
    <property type="match status" value="1"/>
</dbReference>
<dbReference type="PROSITE" id="PS50197">
    <property type="entry name" value="BEACH"/>
    <property type="match status" value="1"/>
</dbReference>
<dbReference type="InterPro" id="IPR019775">
    <property type="entry name" value="WD40_repeat_CS"/>
</dbReference>
<feature type="repeat" description="WD" evidence="3">
    <location>
        <begin position="2080"/>
        <end position="2121"/>
    </location>
</feature>
<dbReference type="PROSITE" id="PS50082">
    <property type="entry name" value="WD_REPEATS_2"/>
    <property type="match status" value="1"/>
</dbReference>
<dbReference type="Gene3D" id="2.30.29.30">
    <property type="entry name" value="Pleckstrin-homology domain (PH domain)/Phosphotyrosine-binding domain (PTB)"/>
    <property type="match status" value="1"/>
</dbReference>
<dbReference type="PROSITE" id="PS51783">
    <property type="entry name" value="PH_BEACH"/>
    <property type="match status" value="1"/>
</dbReference>
<dbReference type="InterPro" id="IPR036322">
    <property type="entry name" value="WD40_repeat_dom_sf"/>
</dbReference>
<dbReference type="Proteomes" id="UP000002258">
    <property type="component" value="Chromosome 2"/>
</dbReference>
<evidence type="ECO:0000259" key="6">
    <source>
        <dbReference type="PROSITE" id="PS51783"/>
    </source>
</evidence>
<dbReference type="FunFam" id="1.10.1540.10:FF:000002">
    <property type="entry name" value="WD repeat and FYVE domain containing 3"/>
    <property type="match status" value="1"/>
</dbReference>
<dbReference type="InterPro" id="IPR050865">
    <property type="entry name" value="BEACH_Domain"/>
</dbReference>
<dbReference type="InterPro" id="IPR000409">
    <property type="entry name" value="BEACH_dom"/>
</dbReference>
<organism evidence="7 8">
    <name type="scientific">Scheffersomyces stipitis (strain ATCC 58785 / CBS 6054 / NBRC 10063 / NRRL Y-11545)</name>
    <name type="common">Yeast</name>
    <name type="synonym">Pichia stipitis</name>
    <dbReference type="NCBI Taxonomy" id="322104"/>
    <lineage>
        <taxon>Eukaryota</taxon>
        <taxon>Fungi</taxon>
        <taxon>Dikarya</taxon>
        <taxon>Ascomycota</taxon>
        <taxon>Saccharomycotina</taxon>
        <taxon>Pichiomycetes</taxon>
        <taxon>Debaryomycetaceae</taxon>
        <taxon>Scheffersomyces</taxon>
    </lineage>
</organism>
<sequence>MNNPEITESEQSSLSPDVRIIEHLCQNVVNASINKEILLNWQVELADTIEDYASFASLIAHNVILSVDDINDIDSYSRLPNVEKLLTLLHSLDSELYRDFKIIILEIIIYYLSLSYNLRVRLMMLKFHQFLISQFFDILEDEVSVEEPSESQHDGAMLSVLSQYIRLLTLFFELGSDSVSLKQLISPLYNSSTKPTTKLHILDLLQQVFSKYSSHFNFVIFNKATSFPFINEDLKKNLTIQSWFKINPREFDSDEPLTLFVLTNSSAHSEDNAATTLNIRLINYSQFLIEIKNNHNDSRMQFTFNQILNKNVINQGYTHFALTYDNYANLNLYIDGEYSESIPCPEIYKILSSWNKVYVGSEQNDVLGISSDEIIIKNLTILNVSLSHEWLNLLYNLGLGYDWDFKELTNENLFNLLNHLSFRNLTNVKIKFKELNRRRNESNKSTHQLFGEHNGKTRNLSNNSSSSISPERNSLAEKSAIVKSLAKLKQENILFDTNDFFQTLKQRQKVHSKDNLPILLGPASFIYHDSHSIHGGLYSIGGISLLVNLIETSLEVPDSTTRDTLLYKSLFLLFTILENNWRLCKEFENINGYELLSIILKNYKEKFNPTLTFSLLPEFADKNAIENSTGCHGANLLNLILTYSGFDFINNHDSVIVNRLAYRFLVLDFDLFYGSDSFEYLLYQFQILIHSSKFNEFNVSELTKMKLLKKLLQFLKQPVLLRNPLKDSMKEQLALTIISIIRSDPSVETIRSISLYIIYALYNDDCSSECGAIVLSSLTDFLCEGGSSIKTLKKFSRSITIHWILLLFRLEKSKDVALSGLRLLTRLLKTLGSHIIKRFFLVNRGLDILTYFLKQWWDDDDILSTLFLASFGVDRDEGINTKSSGKSNKDLLSVVETNLPILSQLVIPDFLLLLNNLALNSMYSLSMQSEMMLGSNPSSPRKVGDDEKLTLCLNVLHLTNEYADAISIGYERNKSLRAMCLSKEFIEGISELLGYFHLSLGWASIEVRGGFKSAFEKLTTVIAQFFISNLGESTLIGILEGLSDFTKKMIFEIVFPKIFEHINQFVNVSNFIFNERQFVDSAIYLLNYYNQEFVKQNYYIRFQDIDTYITSMASIVEVGNDHAHIKKIKKQLGETIVLKFCTLASEEIQYDDSEVTRYIDTVKTLLYRQITILNPDILDDRKLGEIVTLMLGLLLKFKPEEQAQGLEYTFSFLRTTYLMNQDQFSKVIANIDADAKLLAEFFTNLVTRNDEETFTKLQKYPPFIRSLMKNFQSLIVSHNRIDLLKTIDMIKVTLHNGGKLGQMNSIYIKSFEKDCESLKASIINGELIKFNRSIQDHQENVQFFVSNYHLLKLDISRLIQDVDGKDNYILDYIESNDRMRRRLVIEDQIPESEKLSYNIDVPLKKLDPIESGNYVNLQDYDYAIAANGIDTLSLSTDNSILLDPADESFDISDDNQDTSAEEVEARSAYEDKNRKVLRSLFMGDQILALWNISQVNGLVPIESLMILGSSHLYLIENYFHCQDGNVIDVQDAPPEERDPILHLVNSQSDNVLRSDSRSHRNKSWSLDKLSSISKRQFLLRDIALEMFFSDGASILITCLSPRNRDSIYGKLHSYATGRGLDSDLAQALQYSSSTKYSSSSLMTSNSSSFTSRLASAFASSASSLTSSFVSATRKWRMGEMSNFYYLMIINTLAGRTFNDLTQYPVFPWVIADYSSDTLDLSDPRSFRDLSKPMGAQTHARAQQFQDRYEALDSLNDHDAPAFHYGTHYSSAMIVTSFLIRLKPYVQSYLLLQGGKFDHADRLFNSVEKAWLSASKDNTTDVRELTPEFYYLPEFLVNSNNFEFGTFQNGESANDVVLPPWAKGDPKIFIAKNREALESSYVSANLHLWIDLVFGFKQSGPEAVSALNVFHHLSYNGATNLDNIKDEIEKRAVIGMINNFGQTPLQIFDKPHVQKDVLNVPNYYLNLVDKEKGPKLLFESKLKMPIQKLEISLRSNKKWVGRPACVSSEDELLIRKANDFKYESGSLIINKTTFLNIHSSNLSSLLQIGNKQLLTGSEDGIINAWKCELRPNISLQFQAILRGHLSEVKSLKLSDSYKLALSLDVDGIVILWDLARFKFIRKFVPIADVTNTRISISNDTGNIGIMYSTATSNTLRIFNVNGELIFSKEFIYEDIEITSFNFGNINLAIAESGKTSINNDHTFWSNEMFAIAAEKTIEIYELNPLADQGWEVRRLDSIDLSGDLKGDITALELLKSSEVDSEDNLCRGFLKLIIGDSTGKVYGM</sequence>
<evidence type="ECO:0000313" key="7">
    <source>
        <dbReference type="EMBL" id="ABN65216.2"/>
    </source>
</evidence>
<dbReference type="SMART" id="SM00320">
    <property type="entry name" value="WD40"/>
    <property type="match status" value="2"/>
</dbReference>
<dbReference type="PANTHER" id="PTHR13743">
    <property type="entry name" value="BEIGE/BEACH-RELATED"/>
    <property type="match status" value="1"/>
</dbReference>
<name>A3LQJ7_PICST</name>
<evidence type="ECO:0008006" key="9">
    <source>
        <dbReference type="Google" id="ProtNLM"/>
    </source>
</evidence>
<dbReference type="Pfam" id="PF14844">
    <property type="entry name" value="PH_BEACH"/>
    <property type="match status" value="1"/>
</dbReference>